<dbReference type="Proteomes" id="UP000316609">
    <property type="component" value="Unassembled WGS sequence"/>
</dbReference>
<feature type="transmembrane region" description="Helical" evidence="1">
    <location>
        <begin position="131"/>
        <end position="149"/>
    </location>
</feature>
<dbReference type="InterPro" id="IPR025450">
    <property type="entry name" value="YndJ-like"/>
</dbReference>
<dbReference type="AlphaFoldDB" id="A0A538TFL0"/>
<evidence type="ECO:0000313" key="3">
    <source>
        <dbReference type="Proteomes" id="UP000316609"/>
    </source>
</evidence>
<feature type="transmembrane region" description="Helical" evidence="1">
    <location>
        <begin position="161"/>
        <end position="182"/>
    </location>
</feature>
<feature type="transmembrane region" description="Helical" evidence="1">
    <location>
        <begin position="221"/>
        <end position="241"/>
    </location>
</feature>
<keyword evidence="1" id="KW-1133">Transmembrane helix</keyword>
<feature type="transmembrane region" description="Helical" evidence="1">
    <location>
        <begin position="6"/>
        <end position="24"/>
    </location>
</feature>
<sequence>MTPFAELALVLAIFVLTPITLFRVIREPLTIGSARLLLTLYPVAALSALGALALDQGLFSAVIACGWLIFTGVAFGYALARALPRSTMRLEESCIDAGLAYLAVGGVWFVAWRSGATFAGFEAHTALLTAIHFHYAGFVSLVLCGFAAREFRARDDLAWRMLRPAAIAVVVGPALVAIGIASSSVLEAIAAIVLACGVAVFAVVVLARVVPLRRTRVSRALLGISAIAAIAAMVLAVMYAVGGLLGSPTISVEAMERTHGVINALGYGLCGALAWLLEPPRAAMLDRRPPFSSLASGLRVGADFFERRALIATNSAVRGLVDDLAQFNSVEFEAGRVAQPIRAFYEDTESFDLRLFPRWRGAARRFARRYAGFSGRLEQVHYALSAAEGAGIESRIVALDPHVDGRAGVRGWVRWYRGSGRAIYVAAYATHRDSRRAYMNIAFPLPGGNLASILRPQNHGADGIVLTSHTDPARPGDEGVYFASALVPIRLPINETIFVWTLVDASAPRDLVARGGPTTVAVARHDAWLLGMHILTLDYTIDEASALRSVTTGA</sequence>
<keyword evidence="1" id="KW-0472">Membrane</keyword>
<accession>A0A538TFL0</accession>
<organism evidence="2 3">
    <name type="scientific">Eiseniibacteriota bacterium</name>
    <dbReference type="NCBI Taxonomy" id="2212470"/>
    <lineage>
        <taxon>Bacteria</taxon>
        <taxon>Candidatus Eiseniibacteriota</taxon>
    </lineage>
</organism>
<evidence type="ECO:0000256" key="1">
    <source>
        <dbReference type="SAM" id="Phobius"/>
    </source>
</evidence>
<feature type="transmembrane region" description="Helical" evidence="1">
    <location>
        <begin position="188"/>
        <end position="209"/>
    </location>
</feature>
<dbReference type="EMBL" id="VBOY01000139">
    <property type="protein sequence ID" value="TMQ62410.1"/>
    <property type="molecule type" value="Genomic_DNA"/>
</dbReference>
<name>A0A538TFL0_UNCEI</name>
<evidence type="ECO:0000313" key="2">
    <source>
        <dbReference type="EMBL" id="TMQ62410.1"/>
    </source>
</evidence>
<proteinExistence type="predicted"/>
<evidence type="ECO:0008006" key="4">
    <source>
        <dbReference type="Google" id="ProtNLM"/>
    </source>
</evidence>
<feature type="transmembrane region" description="Helical" evidence="1">
    <location>
        <begin position="60"/>
        <end position="80"/>
    </location>
</feature>
<keyword evidence="1" id="KW-0812">Transmembrane</keyword>
<gene>
    <name evidence="2" type="ORF">E6K78_11830</name>
</gene>
<feature type="transmembrane region" description="Helical" evidence="1">
    <location>
        <begin position="36"/>
        <end position="54"/>
    </location>
</feature>
<dbReference type="Pfam" id="PF14158">
    <property type="entry name" value="YndJ"/>
    <property type="match status" value="1"/>
</dbReference>
<comment type="caution">
    <text evidence="2">The sequence shown here is derived from an EMBL/GenBank/DDBJ whole genome shotgun (WGS) entry which is preliminary data.</text>
</comment>
<protein>
    <recommendedName>
        <fullName evidence="4">YndJ family transporter</fullName>
    </recommendedName>
</protein>
<feature type="transmembrane region" description="Helical" evidence="1">
    <location>
        <begin position="92"/>
        <end position="111"/>
    </location>
</feature>
<reference evidence="2 3" key="1">
    <citation type="journal article" date="2019" name="Nat. Microbiol.">
        <title>Mediterranean grassland soil C-N compound turnover is dependent on rainfall and depth, and is mediated by genomically divergent microorganisms.</title>
        <authorList>
            <person name="Diamond S."/>
            <person name="Andeer P.F."/>
            <person name="Li Z."/>
            <person name="Crits-Christoph A."/>
            <person name="Burstein D."/>
            <person name="Anantharaman K."/>
            <person name="Lane K.R."/>
            <person name="Thomas B.C."/>
            <person name="Pan C."/>
            <person name="Northen T.R."/>
            <person name="Banfield J.F."/>
        </authorList>
    </citation>
    <scope>NUCLEOTIDE SEQUENCE [LARGE SCALE GENOMIC DNA]</scope>
    <source>
        <strain evidence="2">WS_8</strain>
    </source>
</reference>